<dbReference type="EMBL" id="MTLA01000117">
    <property type="protein sequence ID" value="OOP68338.1"/>
    <property type="molecule type" value="Genomic_DNA"/>
</dbReference>
<keyword evidence="3" id="KW-1185">Reference proteome</keyword>
<sequence length="166" mass="19898">MRIPPLYRRPAWQRFIAGVVIGGCISWIIFLFMFGVLQEKQAKKIKSQTEIINNLEQDKKIWQEDYKELNRKNAELLIIQKVQVKIKNYEKYKIDHLSIMEAENRIKDDLSSLIAKDLYNTYKNKDLVYKTIENRIDKFNNRPYKYTIKNIVFYSTISIELEIKLS</sequence>
<comment type="caution">
    <text evidence="2">The sequence shown here is derived from an EMBL/GenBank/DDBJ whole genome shotgun (WGS) entry which is preliminary data.</text>
</comment>
<organism evidence="2 3">
    <name type="scientific">Heyndrickxia oleronia</name>
    <dbReference type="NCBI Taxonomy" id="38875"/>
    <lineage>
        <taxon>Bacteria</taxon>
        <taxon>Bacillati</taxon>
        <taxon>Bacillota</taxon>
        <taxon>Bacilli</taxon>
        <taxon>Bacillales</taxon>
        <taxon>Bacillaceae</taxon>
        <taxon>Heyndrickxia</taxon>
    </lineage>
</organism>
<evidence type="ECO:0000313" key="3">
    <source>
        <dbReference type="Proteomes" id="UP000189761"/>
    </source>
</evidence>
<dbReference type="InterPro" id="IPR048198">
    <property type="entry name" value="YtrI"/>
</dbReference>
<feature type="domain" description="Sporulation membrane protein YtrI C-terminal" evidence="1">
    <location>
        <begin position="80"/>
        <end position="164"/>
    </location>
</feature>
<proteinExistence type="predicted"/>
<dbReference type="RefSeq" id="WP_058006017.1">
    <property type="nucleotide sequence ID" value="NZ_BOQX01000002.1"/>
</dbReference>
<dbReference type="Proteomes" id="UP000189761">
    <property type="component" value="Unassembled WGS sequence"/>
</dbReference>
<protein>
    <submittedName>
        <fullName evidence="2">Sporulation protein</fullName>
    </submittedName>
</protein>
<name>A0A8E2IBE7_9BACI</name>
<evidence type="ECO:0000313" key="2">
    <source>
        <dbReference type="EMBL" id="OOP68338.1"/>
    </source>
</evidence>
<dbReference type="InterPro" id="IPR058620">
    <property type="entry name" value="YtrI_C"/>
</dbReference>
<dbReference type="GeneID" id="79867413"/>
<reference evidence="2 3" key="1">
    <citation type="submission" date="2017-01" db="EMBL/GenBank/DDBJ databases">
        <title>Draft genome sequence of Bacillus oleronius.</title>
        <authorList>
            <person name="Allam M."/>
        </authorList>
    </citation>
    <scope>NUCLEOTIDE SEQUENCE [LARGE SCALE GENOMIC DNA]</scope>
    <source>
        <strain evidence="2 3">DSM 9356</strain>
    </source>
</reference>
<gene>
    <name evidence="2" type="ORF">BWZ43_10965</name>
</gene>
<dbReference type="Pfam" id="PF26347">
    <property type="entry name" value="YtrI_sporulation"/>
    <property type="match status" value="1"/>
</dbReference>
<dbReference type="AlphaFoldDB" id="A0A8E2IBE7"/>
<accession>A0A8E2IBE7</accession>
<evidence type="ECO:0000259" key="1">
    <source>
        <dbReference type="Pfam" id="PF26347"/>
    </source>
</evidence>
<dbReference type="NCBIfam" id="NF041479">
    <property type="entry name" value="spor_membprot_YtrI"/>
    <property type="match status" value="1"/>
</dbReference>